<keyword evidence="1" id="KW-0175">Coiled coil</keyword>
<evidence type="ECO:0000313" key="3">
    <source>
        <dbReference type="EMBL" id="KKN11819.1"/>
    </source>
</evidence>
<dbReference type="SUPFAM" id="SSF52540">
    <property type="entry name" value="P-loop containing nucleoside triphosphate hydrolases"/>
    <property type="match status" value="1"/>
</dbReference>
<dbReference type="Pfam" id="PF07728">
    <property type="entry name" value="AAA_5"/>
    <property type="match status" value="1"/>
</dbReference>
<sequence>MAEAQRRYYKRQKAAKEALARLKFENPERYQELLQRVQGGESVVKVVEGDHGGPVRGSGFKPTARDHLEADKTTQVEKRLVRVEDAQVNLAQDNSNLRDNQTAMNRELSKSLDEIEKAAQAAARAAATLAVREVAPTETILTVRSEAGVHLLQGHHHKKLELLIEVANQKLHVFMVGPAGGGKTTAAGQVAEALGLPFYEASMGPATSQWDLLGFRSPQGKYIPGILREPYENGGVLALDELDNSNPSVLTALNSALSNHRATFPDTTIERHPNFICLAAGNTYGRGADRLYVGRNQLDAATLDRFVVIDWDYDEKAEIAWAGTDQLSWTQWIQRVRHSAWDHRMRVVISPRASIFGAQLLRAGIHRDVVADLTLWKGMTEDDKERLRSEVGYS</sequence>
<evidence type="ECO:0000259" key="2">
    <source>
        <dbReference type="SMART" id="SM00382"/>
    </source>
</evidence>
<dbReference type="CDD" id="cd00009">
    <property type="entry name" value="AAA"/>
    <property type="match status" value="1"/>
</dbReference>
<feature type="domain" description="AAA+ ATPase" evidence="2">
    <location>
        <begin position="169"/>
        <end position="304"/>
    </location>
</feature>
<dbReference type="InterPro" id="IPR011704">
    <property type="entry name" value="ATPase_dyneun-rel_AAA"/>
</dbReference>
<dbReference type="PANTHER" id="PTHR42759:SF1">
    <property type="entry name" value="MAGNESIUM-CHELATASE SUBUNIT CHLD"/>
    <property type="match status" value="1"/>
</dbReference>
<dbReference type="SMART" id="SM00382">
    <property type="entry name" value="AAA"/>
    <property type="match status" value="1"/>
</dbReference>
<name>A0A0F9N1I6_9ZZZZ</name>
<dbReference type="Gene3D" id="3.40.50.300">
    <property type="entry name" value="P-loop containing nucleotide triphosphate hydrolases"/>
    <property type="match status" value="1"/>
</dbReference>
<dbReference type="InterPro" id="IPR050764">
    <property type="entry name" value="CbbQ/NirQ/NorQ/GpvN"/>
</dbReference>
<dbReference type="GO" id="GO:0016887">
    <property type="term" value="F:ATP hydrolysis activity"/>
    <property type="evidence" value="ECO:0007669"/>
    <property type="project" value="InterPro"/>
</dbReference>
<proteinExistence type="predicted"/>
<protein>
    <recommendedName>
        <fullName evidence="2">AAA+ ATPase domain-containing protein</fullName>
    </recommendedName>
</protein>
<organism evidence="3">
    <name type="scientific">marine sediment metagenome</name>
    <dbReference type="NCBI Taxonomy" id="412755"/>
    <lineage>
        <taxon>unclassified sequences</taxon>
        <taxon>metagenomes</taxon>
        <taxon>ecological metagenomes</taxon>
    </lineage>
</organism>
<gene>
    <name evidence="3" type="ORF">LCGC14_1022720</name>
</gene>
<feature type="coiled-coil region" evidence="1">
    <location>
        <begin position="98"/>
        <end position="125"/>
    </location>
</feature>
<accession>A0A0F9N1I6</accession>
<dbReference type="EMBL" id="LAZR01004097">
    <property type="protein sequence ID" value="KKN11819.1"/>
    <property type="molecule type" value="Genomic_DNA"/>
</dbReference>
<dbReference type="GO" id="GO:0005524">
    <property type="term" value="F:ATP binding"/>
    <property type="evidence" value="ECO:0007669"/>
    <property type="project" value="InterPro"/>
</dbReference>
<dbReference type="InterPro" id="IPR027417">
    <property type="entry name" value="P-loop_NTPase"/>
</dbReference>
<reference evidence="3" key="1">
    <citation type="journal article" date="2015" name="Nature">
        <title>Complex archaea that bridge the gap between prokaryotes and eukaryotes.</title>
        <authorList>
            <person name="Spang A."/>
            <person name="Saw J.H."/>
            <person name="Jorgensen S.L."/>
            <person name="Zaremba-Niedzwiedzka K."/>
            <person name="Martijn J."/>
            <person name="Lind A.E."/>
            <person name="van Eijk R."/>
            <person name="Schleper C."/>
            <person name="Guy L."/>
            <person name="Ettema T.J."/>
        </authorList>
    </citation>
    <scope>NUCLEOTIDE SEQUENCE</scope>
</reference>
<evidence type="ECO:0000256" key="1">
    <source>
        <dbReference type="SAM" id="Coils"/>
    </source>
</evidence>
<dbReference type="AlphaFoldDB" id="A0A0F9N1I6"/>
<dbReference type="PANTHER" id="PTHR42759">
    <property type="entry name" value="MOXR FAMILY PROTEIN"/>
    <property type="match status" value="1"/>
</dbReference>
<dbReference type="InterPro" id="IPR003593">
    <property type="entry name" value="AAA+_ATPase"/>
</dbReference>
<comment type="caution">
    <text evidence="3">The sequence shown here is derived from an EMBL/GenBank/DDBJ whole genome shotgun (WGS) entry which is preliminary data.</text>
</comment>